<evidence type="ECO:0000256" key="4">
    <source>
        <dbReference type="SAM" id="MobiDB-lite"/>
    </source>
</evidence>
<evidence type="ECO:0000259" key="5">
    <source>
        <dbReference type="PROSITE" id="PS51774"/>
    </source>
</evidence>
<evidence type="ECO:0000313" key="7">
    <source>
        <dbReference type="Proteomes" id="UP001174677"/>
    </source>
</evidence>
<dbReference type="InterPro" id="IPR011684">
    <property type="entry name" value="NAB"/>
</dbReference>
<evidence type="ECO:0000313" key="6">
    <source>
        <dbReference type="EMBL" id="KAJ9186134.1"/>
    </source>
</evidence>
<name>A0ABQ9N1W1_HEVBR</name>
<keyword evidence="7" id="KW-1185">Reference proteome</keyword>
<comment type="caution">
    <text evidence="6">The sequence shown here is derived from an EMBL/GenBank/DDBJ whole genome shotgun (WGS) entry which is preliminary data.</text>
</comment>
<feature type="compositionally biased region" description="Basic and acidic residues" evidence="4">
    <location>
        <begin position="118"/>
        <end position="127"/>
    </location>
</feature>
<keyword evidence="1 3" id="KW-0175">Coiled coil</keyword>
<dbReference type="PANTHER" id="PTHR32258:SF22">
    <property type="entry name" value="PROTEIN NETWORKED 3A-LIKE"/>
    <property type="match status" value="1"/>
</dbReference>
<comment type="similarity">
    <text evidence="2">Belongs to the NET family.</text>
</comment>
<feature type="domain" description="NAB" evidence="5">
    <location>
        <begin position="12"/>
        <end position="92"/>
    </location>
</feature>
<sequence length="278" mass="32110">MEDEKHDFSASFSWWSGSHNRPLQSPWLQATLSDLDEKIQMMVNIIQDDGDSFVDRAERFYKRRPELLKIVQDLQNSYLSLAEKYDQLRSAEFIPAAHLRSPLSSSSSLKLLQNTNKENTETTKLEESPISQPQSVQQEDSETKTQISSFEQHSLNKPVSCKQCKTEEDNQGDNMNGGGLKKIVLAGDDSEEKENIWNQTRQKVSKLIEDNLKQQNELIRRNEEKREVMKQLRAQINRLMEENRALKSCLPSYKVDMKRNESRVSKLKGLNCIGQFQG</sequence>
<evidence type="ECO:0000256" key="1">
    <source>
        <dbReference type="ARBA" id="ARBA00023054"/>
    </source>
</evidence>
<evidence type="ECO:0000256" key="2">
    <source>
        <dbReference type="ARBA" id="ARBA00038006"/>
    </source>
</evidence>
<accession>A0ABQ9N1W1</accession>
<gene>
    <name evidence="6" type="ORF">P3X46_005669</name>
</gene>
<proteinExistence type="inferred from homology"/>
<dbReference type="PANTHER" id="PTHR32258">
    <property type="entry name" value="PROTEIN NETWORKED 4A"/>
    <property type="match status" value="1"/>
</dbReference>
<feature type="compositionally biased region" description="Polar residues" evidence="4">
    <location>
        <begin position="129"/>
        <end position="154"/>
    </location>
</feature>
<organism evidence="6 7">
    <name type="scientific">Hevea brasiliensis</name>
    <name type="common">Para rubber tree</name>
    <name type="synonym">Siphonia brasiliensis</name>
    <dbReference type="NCBI Taxonomy" id="3981"/>
    <lineage>
        <taxon>Eukaryota</taxon>
        <taxon>Viridiplantae</taxon>
        <taxon>Streptophyta</taxon>
        <taxon>Embryophyta</taxon>
        <taxon>Tracheophyta</taxon>
        <taxon>Spermatophyta</taxon>
        <taxon>Magnoliopsida</taxon>
        <taxon>eudicotyledons</taxon>
        <taxon>Gunneridae</taxon>
        <taxon>Pentapetalae</taxon>
        <taxon>rosids</taxon>
        <taxon>fabids</taxon>
        <taxon>Malpighiales</taxon>
        <taxon>Euphorbiaceae</taxon>
        <taxon>Crotonoideae</taxon>
        <taxon>Micrandreae</taxon>
        <taxon>Hevea</taxon>
    </lineage>
</organism>
<reference evidence="6" key="1">
    <citation type="journal article" date="2023" name="Plant Biotechnol. J.">
        <title>Chromosome-level wild Hevea brasiliensis genome provides new tools for genomic-assisted breeding and valuable loci to elevate rubber yield.</title>
        <authorList>
            <person name="Cheng H."/>
            <person name="Song X."/>
            <person name="Hu Y."/>
            <person name="Wu T."/>
            <person name="Yang Q."/>
            <person name="An Z."/>
            <person name="Feng S."/>
            <person name="Deng Z."/>
            <person name="Wu W."/>
            <person name="Zeng X."/>
            <person name="Tu M."/>
            <person name="Wang X."/>
            <person name="Huang H."/>
        </authorList>
    </citation>
    <scope>NUCLEOTIDE SEQUENCE</scope>
    <source>
        <strain evidence="6">MT/VB/25A 57/8</strain>
    </source>
</reference>
<dbReference type="InterPro" id="IPR051861">
    <property type="entry name" value="NET_actin-binding_domain"/>
</dbReference>
<dbReference type="EMBL" id="JARPOI010000003">
    <property type="protein sequence ID" value="KAJ9186134.1"/>
    <property type="molecule type" value="Genomic_DNA"/>
</dbReference>
<dbReference type="Pfam" id="PF07765">
    <property type="entry name" value="KIP1"/>
    <property type="match status" value="1"/>
</dbReference>
<feature type="coiled-coil region" evidence="3">
    <location>
        <begin position="205"/>
        <end position="249"/>
    </location>
</feature>
<feature type="region of interest" description="Disordered" evidence="4">
    <location>
        <begin position="116"/>
        <end position="154"/>
    </location>
</feature>
<dbReference type="Proteomes" id="UP001174677">
    <property type="component" value="Chromosome 3"/>
</dbReference>
<protein>
    <recommendedName>
        <fullName evidence="5">NAB domain-containing protein</fullName>
    </recommendedName>
</protein>
<evidence type="ECO:0000256" key="3">
    <source>
        <dbReference type="SAM" id="Coils"/>
    </source>
</evidence>
<dbReference type="PROSITE" id="PS51774">
    <property type="entry name" value="NAB"/>
    <property type="match status" value="1"/>
</dbReference>